<dbReference type="STRING" id="857967.G0QS66"/>
<keyword evidence="3" id="KW-0813">Transport</keyword>
<keyword evidence="7 9" id="KW-0472">Membrane</keyword>
<evidence type="ECO:0000256" key="2">
    <source>
        <dbReference type="ARBA" id="ARBA00008873"/>
    </source>
</evidence>
<dbReference type="InterPro" id="IPR045316">
    <property type="entry name" value="Msc2-like"/>
</dbReference>
<comment type="similarity">
    <text evidence="2">Belongs to the cation diffusion facilitator (CDF) transporter (TC 2.A.4) family. SLC30A subfamily.</text>
</comment>
<evidence type="ECO:0000256" key="5">
    <source>
        <dbReference type="ARBA" id="ARBA00022989"/>
    </source>
</evidence>
<evidence type="ECO:0000256" key="8">
    <source>
        <dbReference type="SAM" id="MobiDB-lite"/>
    </source>
</evidence>
<feature type="compositionally biased region" description="Basic and acidic residues" evidence="8">
    <location>
        <begin position="136"/>
        <end position="164"/>
    </location>
</feature>
<dbReference type="Gene3D" id="1.20.1510.10">
    <property type="entry name" value="Cation efflux protein transmembrane domain"/>
    <property type="match status" value="2"/>
</dbReference>
<dbReference type="GO" id="GO:0006882">
    <property type="term" value="P:intracellular zinc ion homeostasis"/>
    <property type="evidence" value="ECO:0007669"/>
    <property type="project" value="InterPro"/>
</dbReference>
<dbReference type="GO" id="GO:0005385">
    <property type="term" value="F:zinc ion transmembrane transporter activity"/>
    <property type="evidence" value="ECO:0007669"/>
    <property type="project" value="InterPro"/>
</dbReference>
<dbReference type="PANTHER" id="PTHR45755:SF4">
    <property type="entry name" value="ZINC TRANSPORTER 7"/>
    <property type="match status" value="1"/>
</dbReference>
<dbReference type="GO" id="GO:0016020">
    <property type="term" value="C:membrane"/>
    <property type="evidence" value="ECO:0007669"/>
    <property type="project" value="UniProtKB-SubCell"/>
</dbReference>
<dbReference type="AlphaFoldDB" id="G0QS66"/>
<dbReference type="InterPro" id="IPR002524">
    <property type="entry name" value="Cation_efflux"/>
</dbReference>
<keyword evidence="12" id="KW-1185">Reference proteome</keyword>
<evidence type="ECO:0000256" key="7">
    <source>
        <dbReference type="ARBA" id="ARBA00023136"/>
    </source>
</evidence>
<keyword evidence="6" id="KW-0406">Ion transport</keyword>
<dbReference type="PANTHER" id="PTHR45755">
    <property type="match status" value="1"/>
</dbReference>
<evidence type="ECO:0000256" key="4">
    <source>
        <dbReference type="ARBA" id="ARBA00022692"/>
    </source>
</evidence>
<feature type="transmembrane region" description="Helical" evidence="9">
    <location>
        <begin position="254"/>
        <end position="271"/>
    </location>
</feature>
<feature type="domain" description="Cation efflux protein transmembrane" evidence="10">
    <location>
        <begin position="1"/>
        <end position="279"/>
    </location>
</feature>
<feature type="compositionally biased region" description="Basic and acidic residues" evidence="8">
    <location>
        <begin position="201"/>
        <end position="214"/>
    </location>
</feature>
<dbReference type="GO" id="GO:0005794">
    <property type="term" value="C:Golgi apparatus"/>
    <property type="evidence" value="ECO:0007669"/>
    <property type="project" value="TreeGrafter"/>
</dbReference>
<evidence type="ECO:0000313" key="12">
    <source>
        <dbReference type="Proteomes" id="UP000008983"/>
    </source>
</evidence>
<evidence type="ECO:0000256" key="9">
    <source>
        <dbReference type="SAM" id="Phobius"/>
    </source>
</evidence>
<dbReference type="Proteomes" id="UP000008983">
    <property type="component" value="Unassembled WGS sequence"/>
</dbReference>
<dbReference type="EMBL" id="GL983807">
    <property type="protein sequence ID" value="EGR31931.1"/>
    <property type="molecule type" value="Genomic_DNA"/>
</dbReference>
<dbReference type="InParanoid" id="G0QS66"/>
<dbReference type="Pfam" id="PF01545">
    <property type="entry name" value="Cation_efflux"/>
    <property type="match status" value="1"/>
</dbReference>
<evidence type="ECO:0000259" key="10">
    <source>
        <dbReference type="Pfam" id="PF01545"/>
    </source>
</evidence>
<reference evidence="11 12" key="1">
    <citation type="submission" date="2011-07" db="EMBL/GenBank/DDBJ databases">
        <authorList>
            <person name="Coyne R."/>
            <person name="Brami D."/>
            <person name="Johnson J."/>
            <person name="Hostetler J."/>
            <person name="Hannick L."/>
            <person name="Clark T."/>
            <person name="Cassidy-Hanley D."/>
            <person name="Inman J."/>
        </authorList>
    </citation>
    <scope>NUCLEOTIDE SEQUENCE [LARGE SCALE GENOMIC DNA]</scope>
    <source>
        <strain evidence="11 12">G5</strain>
    </source>
</reference>
<keyword evidence="4 9" id="KW-0812">Transmembrane</keyword>
<protein>
    <submittedName>
        <fullName evidence="11">Solute carrier family 30 zinc transporter, putative</fullName>
    </submittedName>
</protein>
<feature type="transmembrane region" description="Helical" evidence="9">
    <location>
        <begin position="51"/>
        <end position="72"/>
    </location>
</feature>
<dbReference type="InterPro" id="IPR027469">
    <property type="entry name" value="Cation_efflux_TMD_sf"/>
</dbReference>
<evidence type="ECO:0000256" key="3">
    <source>
        <dbReference type="ARBA" id="ARBA00022448"/>
    </source>
</evidence>
<dbReference type="NCBIfam" id="TIGR01297">
    <property type="entry name" value="CDF"/>
    <property type="match status" value="1"/>
</dbReference>
<feature type="region of interest" description="Disordered" evidence="8">
    <location>
        <begin position="120"/>
        <end position="164"/>
    </location>
</feature>
<comment type="subcellular location">
    <subcellularLocation>
        <location evidence="1">Membrane</location>
        <topology evidence="1">Multi-pass membrane protein</topology>
    </subcellularLocation>
</comment>
<dbReference type="OMA" id="ASICPSP"/>
<dbReference type="eggNOG" id="KOG1484">
    <property type="taxonomic scope" value="Eukaryota"/>
</dbReference>
<organism evidence="11 12">
    <name type="scientific">Ichthyophthirius multifiliis</name>
    <name type="common">White spot disease agent</name>
    <name type="synonym">Ich</name>
    <dbReference type="NCBI Taxonomy" id="5932"/>
    <lineage>
        <taxon>Eukaryota</taxon>
        <taxon>Sar</taxon>
        <taxon>Alveolata</taxon>
        <taxon>Ciliophora</taxon>
        <taxon>Intramacronucleata</taxon>
        <taxon>Oligohymenophorea</taxon>
        <taxon>Hymenostomatida</taxon>
        <taxon>Ophryoglenina</taxon>
        <taxon>Ichthyophthirius</taxon>
    </lineage>
</organism>
<dbReference type="OrthoDB" id="78669at2759"/>
<evidence type="ECO:0000256" key="1">
    <source>
        <dbReference type="ARBA" id="ARBA00004141"/>
    </source>
</evidence>
<dbReference type="InterPro" id="IPR058533">
    <property type="entry name" value="Cation_efflux_TM"/>
</dbReference>
<feature type="compositionally biased region" description="Basic and acidic residues" evidence="8">
    <location>
        <begin position="180"/>
        <end position="194"/>
    </location>
</feature>
<gene>
    <name evidence="11" type="ORF">IMG5_099590</name>
</gene>
<evidence type="ECO:0000256" key="6">
    <source>
        <dbReference type="ARBA" id="ARBA00023065"/>
    </source>
</evidence>
<feature type="region of interest" description="Disordered" evidence="8">
    <location>
        <begin position="178"/>
        <end position="214"/>
    </location>
</feature>
<dbReference type="RefSeq" id="XP_004035417.1">
    <property type="nucleotide sequence ID" value="XM_004035369.1"/>
</dbReference>
<keyword evidence="5 9" id="KW-1133">Transmembrane helix</keyword>
<sequence>MFVELIYGLLSNSLSLISDSAHMLFDSSALAIGLYASFMSKLKSSSLYSFGFQRISVLSGFINGLFLVFVAFDILTESVERMYAPQVVLSEQMMVVSTLGLIINIVGLCCFHEHAHAHSEDEDGGGCSHSHHHHNDYKQNSHEKLCDPKNHHHDHVHEDEHHHYENDCKHDDHAIHHHENHTDHHHENHDDNEHHHHKKQHDHDKENGGHNHHHHDDNLTGVFLHILADALGSVGVIISSLLIHFYGWYVADPITSFIISFFIFLSVFPLLKSSLSIILQSYNSNKYNKDLDYIIQKVKLFIFDKFINNKIKAQFTQKYRKLPRISFMGLYFKIIDLFSQNYDKIRKKKIQSSQICKVTYKIVSQYQILYD</sequence>
<evidence type="ECO:0000313" key="11">
    <source>
        <dbReference type="EMBL" id="EGR31931.1"/>
    </source>
</evidence>
<name>G0QS66_ICHMU</name>
<dbReference type="GeneID" id="14908103"/>
<feature type="transmembrane region" description="Helical" evidence="9">
    <location>
        <begin position="92"/>
        <end position="111"/>
    </location>
</feature>
<dbReference type="SUPFAM" id="SSF161111">
    <property type="entry name" value="Cation efflux protein transmembrane domain-like"/>
    <property type="match status" value="1"/>
</dbReference>
<feature type="transmembrane region" description="Helical" evidence="9">
    <location>
        <begin position="20"/>
        <end position="39"/>
    </location>
</feature>
<feature type="transmembrane region" description="Helical" evidence="9">
    <location>
        <begin position="222"/>
        <end position="248"/>
    </location>
</feature>
<accession>G0QS66</accession>
<proteinExistence type="inferred from homology"/>